<dbReference type="Gene3D" id="3.40.1610.10">
    <property type="entry name" value="CV3147-like domain"/>
    <property type="match status" value="1"/>
</dbReference>
<dbReference type="SUPFAM" id="SSF53067">
    <property type="entry name" value="Actin-like ATPase domain"/>
    <property type="match status" value="2"/>
</dbReference>
<feature type="domain" description="S-Me-THD-like C-terminal" evidence="4">
    <location>
        <begin position="775"/>
        <end position="988"/>
    </location>
</feature>
<dbReference type="InterPro" id="IPR048350">
    <property type="entry name" value="S-Me-THD-like_C"/>
</dbReference>
<feature type="domain" description="Hydantoinase/oxoprolinase N-terminal" evidence="2">
    <location>
        <begin position="9"/>
        <end position="187"/>
    </location>
</feature>
<dbReference type="AlphaFoldDB" id="A0A1B9IGA7"/>
<dbReference type="EMBL" id="KI669469">
    <property type="protein sequence ID" value="OCF54593.1"/>
    <property type="molecule type" value="Genomic_DNA"/>
</dbReference>
<dbReference type="InterPro" id="IPR008040">
    <property type="entry name" value="Hydant_A_N"/>
</dbReference>
<dbReference type="Proteomes" id="UP000092583">
    <property type="component" value="Unassembled WGS sequence"/>
</dbReference>
<organism evidence="5 6">
    <name type="scientific">Kwoniella mangroviensis CBS 10435</name>
    <dbReference type="NCBI Taxonomy" id="1331196"/>
    <lineage>
        <taxon>Eukaryota</taxon>
        <taxon>Fungi</taxon>
        <taxon>Dikarya</taxon>
        <taxon>Basidiomycota</taxon>
        <taxon>Agaricomycotina</taxon>
        <taxon>Tremellomycetes</taxon>
        <taxon>Tremellales</taxon>
        <taxon>Cryptococcaceae</taxon>
        <taxon>Kwoniella</taxon>
    </lineage>
</organism>
<dbReference type="InterPro" id="IPR045079">
    <property type="entry name" value="Oxoprolinase-like"/>
</dbReference>
<evidence type="ECO:0000259" key="3">
    <source>
        <dbReference type="Pfam" id="PF06032"/>
    </source>
</evidence>
<proteinExistence type="predicted"/>
<protein>
    <submittedName>
        <fullName evidence="5">Hydantoinase</fullName>
    </submittedName>
</protein>
<reference evidence="5 6" key="1">
    <citation type="submission" date="2013-07" db="EMBL/GenBank/DDBJ databases">
        <title>The Genome Sequence of Kwoniella mangroviensis CBS10435.</title>
        <authorList>
            <consortium name="The Broad Institute Genome Sequencing Platform"/>
            <person name="Cuomo C."/>
            <person name="Litvintseva A."/>
            <person name="Chen Y."/>
            <person name="Heitman J."/>
            <person name="Sun S."/>
            <person name="Springer D."/>
            <person name="Dromer F."/>
            <person name="Young S.K."/>
            <person name="Zeng Q."/>
            <person name="Gargeya S."/>
            <person name="Fitzgerald M."/>
            <person name="Abouelleil A."/>
            <person name="Alvarado L."/>
            <person name="Berlin A.M."/>
            <person name="Chapman S.B."/>
            <person name="Dewar J."/>
            <person name="Goldberg J."/>
            <person name="Griggs A."/>
            <person name="Gujja S."/>
            <person name="Hansen M."/>
            <person name="Howarth C."/>
            <person name="Imamovic A."/>
            <person name="Larimer J."/>
            <person name="McCowan C."/>
            <person name="Murphy C."/>
            <person name="Pearson M."/>
            <person name="Priest M."/>
            <person name="Roberts A."/>
            <person name="Saif S."/>
            <person name="Shea T."/>
            <person name="Sykes S."/>
            <person name="Wortman J."/>
            <person name="Nusbaum C."/>
            <person name="Birren B."/>
        </authorList>
    </citation>
    <scope>NUCLEOTIDE SEQUENCE [LARGE SCALE GENOMIC DNA]</scope>
    <source>
        <strain evidence="5 6">CBS 10435</strain>
    </source>
</reference>
<dbReference type="InterPro" id="IPR027479">
    <property type="entry name" value="S-Me-THD_N_sf"/>
</dbReference>
<dbReference type="SUPFAM" id="SSF160991">
    <property type="entry name" value="CV3147-like"/>
    <property type="match status" value="1"/>
</dbReference>
<sequence length="1004" mass="106954">MTIPHKTLRVGVDVGGTNTDAVILDLTPGTSAPVLASFKSPTTPDVTSGIQKAISGCLEKSSSDKSRIEAISIGTTSFVNSLIERDATKLEKVGVIRLCGPHSRLCPPFVSFPYELRRVLEGPVWMVEGGLQVDGREISTVDINEIRGIAAELKRQGIKTVAVSGVYSPIDHDIKQEEQVRDILQQEIPDVKVTMSKEVANIAGLLERENATILNASLLAFAKIAVSGFRQSLKSLELDIPLFLTSNDGTLMTCDQAEHFPIKTFSSGPTNSMRGANFLAGLASGGARKETALVIDVGGTTTEVGVLLPTGFPRQAGARHELCGVPLNFSMPHVHSIGLGGGSRVRVDNSSKVTVGPDSVGYRIDQSIAFGGDTLTTTDIVVADGRAMGIGNANLVKNISSDTIAAASARMKTMIELALESMKTSTQDVPVYLVGGGAILVPDTLQGVSKVHRFPFYDAANAVGAACAQVSGVIDTFEDTSTTPLAEVRKKVEQRAIDKAVDLGADRAKTTIVESEIIPIAYTTGRARFYVKAAGPWTGAPVTHIQSQKTASAIANKDTKELANVDAIPPANIRKGPLPESDPPVTAQTILDYRPTITNQGEWMLSEIDAEWIAKGCYILGCGGGGSPYSKALALREIIRAGESIKIIDFSKLEEDGMVIWGGGIGSPEVSQERLVNEEYNEAVSELIKFLRMDKCAALAALEIGGGNGMINMITGASAYLDIPILDGDFMGRAYPTGWQTTPNVYDLSGRGEMLLPSSMASGDGTVTFMTKARSDRDVDAVERAACVEMGTHAGAAQRPLTKPQCEQAMIKNTVSQAWRLGRAVALANKQSNVGNIGKVLVEALGGSRCAKVLFNGKVTNVNRRIYKGHTIGEIVIQALKADEEEDEDPKNPKEKFEGIMTIPFKNENLMCQHEVNGVTKITAGVPDLISVIDSQTGEALGTPDYKYGLRVMVIGVTAAPQWTDTPRGIEIGGLGAFGYDDIPYEPIGVYEKPVSVIDEYGSV</sequence>
<evidence type="ECO:0000313" key="5">
    <source>
        <dbReference type="EMBL" id="OCF54593.1"/>
    </source>
</evidence>
<evidence type="ECO:0000313" key="6">
    <source>
        <dbReference type="Proteomes" id="UP000092583"/>
    </source>
</evidence>
<dbReference type="PANTHER" id="PTHR11365">
    <property type="entry name" value="5-OXOPROLINASE RELATED"/>
    <property type="match status" value="1"/>
</dbReference>
<evidence type="ECO:0000259" key="2">
    <source>
        <dbReference type="Pfam" id="PF05378"/>
    </source>
</evidence>
<accession>A0A1B9IGA7</accession>
<dbReference type="InterPro" id="IPR043129">
    <property type="entry name" value="ATPase_NBD"/>
</dbReference>
<evidence type="ECO:0000259" key="4">
    <source>
        <dbReference type="Pfam" id="PF20906"/>
    </source>
</evidence>
<dbReference type="Pfam" id="PF06032">
    <property type="entry name" value="S-Me-THD_N"/>
    <property type="match status" value="1"/>
</dbReference>
<gene>
    <name evidence="5" type="ORF">L486_07725</name>
</gene>
<reference evidence="6" key="2">
    <citation type="submission" date="2013-12" db="EMBL/GenBank/DDBJ databases">
        <title>Evolution of pathogenesis and genome organization in the Tremellales.</title>
        <authorList>
            <person name="Cuomo C."/>
            <person name="Litvintseva A."/>
            <person name="Heitman J."/>
            <person name="Chen Y."/>
            <person name="Sun S."/>
            <person name="Springer D."/>
            <person name="Dromer F."/>
            <person name="Young S."/>
            <person name="Zeng Q."/>
            <person name="Chapman S."/>
            <person name="Gujja S."/>
            <person name="Saif S."/>
            <person name="Birren B."/>
        </authorList>
    </citation>
    <scope>NUCLEOTIDE SEQUENCE [LARGE SCALE GENOMIC DNA]</scope>
    <source>
        <strain evidence="6">CBS 10435</strain>
    </source>
</reference>
<dbReference type="OrthoDB" id="5404895at2759"/>
<dbReference type="InterPro" id="IPR002821">
    <property type="entry name" value="Hydantoinase_A"/>
</dbReference>
<dbReference type="Pfam" id="PF01968">
    <property type="entry name" value="Hydantoinase_A"/>
    <property type="match status" value="1"/>
</dbReference>
<dbReference type="InterPro" id="IPR024071">
    <property type="entry name" value="S-Me-THD_C_sf"/>
</dbReference>
<dbReference type="Gene3D" id="2.40.390.10">
    <property type="entry name" value="CV3147-like"/>
    <property type="match status" value="1"/>
</dbReference>
<keyword evidence="6" id="KW-1185">Reference proteome</keyword>
<evidence type="ECO:0000259" key="1">
    <source>
        <dbReference type="Pfam" id="PF01968"/>
    </source>
</evidence>
<dbReference type="GO" id="GO:0016787">
    <property type="term" value="F:hydrolase activity"/>
    <property type="evidence" value="ECO:0007669"/>
    <property type="project" value="InterPro"/>
</dbReference>
<dbReference type="Gene3D" id="3.30.420.40">
    <property type="match status" value="1"/>
</dbReference>
<dbReference type="Pfam" id="PF05378">
    <property type="entry name" value="Hydant_A_N"/>
    <property type="match status" value="1"/>
</dbReference>
<dbReference type="FunFam" id="3.40.1610.10:FF:000001">
    <property type="entry name" value="Hydantoinase, putative"/>
    <property type="match status" value="1"/>
</dbReference>
<feature type="domain" description="Hydantoinase A/oxoprolinase" evidence="1">
    <location>
        <begin position="208"/>
        <end position="385"/>
    </location>
</feature>
<dbReference type="PANTHER" id="PTHR11365:SF10">
    <property type="entry name" value="HYDANTOINASE_OXOPROLINASE"/>
    <property type="match status" value="1"/>
</dbReference>
<feature type="domain" description="S-Me-THD N-terminal" evidence="3">
    <location>
        <begin position="609"/>
        <end position="771"/>
    </location>
</feature>
<dbReference type="InterPro" id="IPR010318">
    <property type="entry name" value="S-Me-THD_N"/>
</dbReference>
<dbReference type="Pfam" id="PF20906">
    <property type="entry name" value="S-Me-THD_C"/>
    <property type="match status" value="1"/>
</dbReference>
<name>A0A1B9IGA7_9TREE</name>